<dbReference type="GO" id="GO:0008311">
    <property type="term" value="F:double-stranded DNA 3'-5' DNA exonuclease activity"/>
    <property type="evidence" value="ECO:0007669"/>
    <property type="project" value="InterPro"/>
</dbReference>
<comment type="caution">
    <text evidence="9">The sequence shown here is derived from an EMBL/GenBank/DDBJ whole genome shotgun (WGS) entry which is preliminary data.</text>
</comment>
<comment type="similarity">
    <text evidence="1">Belongs to the DNA repair enzymes AP/ExoA family.</text>
</comment>
<evidence type="ECO:0000256" key="4">
    <source>
        <dbReference type="ARBA" id="ARBA00022842"/>
    </source>
</evidence>
<keyword evidence="10" id="KW-1185">Reference proteome</keyword>
<dbReference type="PANTHER" id="PTHR43250">
    <property type="entry name" value="EXODEOXYRIBONUCLEASE III"/>
    <property type="match status" value="1"/>
</dbReference>
<keyword evidence="2 6" id="KW-0479">Metal-binding</keyword>
<dbReference type="GO" id="GO:0006281">
    <property type="term" value="P:DNA repair"/>
    <property type="evidence" value="ECO:0007669"/>
    <property type="project" value="InterPro"/>
</dbReference>
<evidence type="ECO:0000256" key="5">
    <source>
        <dbReference type="PIRSR" id="PIRSR604808-1"/>
    </source>
</evidence>
<evidence type="ECO:0000313" key="9">
    <source>
        <dbReference type="EMBL" id="EJZ87316.1"/>
    </source>
</evidence>
<feature type="binding site" evidence="6">
    <location>
        <position position="260"/>
    </location>
    <ligand>
        <name>Mg(2+)</name>
        <dbReference type="ChEBI" id="CHEBI:18420"/>
        <label>1</label>
    </ligand>
</feature>
<dbReference type="HOGENOM" id="CLU_027539_3_0_11"/>
<feature type="binding site" evidence="6">
    <location>
        <position position="8"/>
    </location>
    <ligand>
        <name>Mg(2+)</name>
        <dbReference type="ChEBI" id="CHEBI:18420"/>
        <label>1</label>
    </ligand>
</feature>
<evidence type="ECO:0000259" key="8">
    <source>
        <dbReference type="Pfam" id="PF03372"/>
    </source>
</evidence>
<feature type="active site" description="Proton acceptor" evidence="5">
    <location>
        <position position="261"/>
    </location>
</feature>
<evidence type="ECO:0000256" key="6">
    <source>
        <dbReference type="PIRSR" id="PIRSR604808-2"/>
    </source>
</evidence>
<dbReference type="InterPro" id="IPR036691">
    <property type="entry name" value="Endo/exonu/phosph_ase_sf"/>
</dbReference>
<dbReference type="Gene3D" id="3.60.10.10">
    <property type="entry name" value="Endonuclease/exonuclease/phosphatase"/>
    <property type="match status" value="1"/>
</dbReference>
<dbReference type="InterPro" id="IPR005135">
    <property type="entry name" value="Endo/exonuclease/phosphatase"/>
</dbReference>
<keyword evidence="6" id="KW-0464">Manganese</keyword>
<dbReference type="AlphaFoldDB" id="K0YUI6"/>
<dbReference type="EMBL" id="AGWP01000004">
    <property type="protein sequence ID" value="EJZ87316.1"/>
    <property type="molecule type" value="Genomic_DNA"/>
</dbReference>
<dbReference type="PROSITE" id="PS51435">
    <property type="entry name" value="AP_NUCLEASE_F1_4"/>
    <property type="match status" value="1"/>
</dbReference>
<dbReference type="Proteomes" id="UP000006075">
    <property type="component" value="Unassembled WGS sequence"/>
</dbReference>
<evidence type="ECO:0000256" key="2">
    <source>
        <dbReference type="ARBA" id="ARBA00022723"/>
    </source>
</evidence>
<evidence type="ECO:0000313" key="10">
    <source>
        <dbReference type="Proteomes" id="UP000006075"/>
    </source>
</evidence>
<reference evidence="9 10" key="1">
    <citation type="submission" date="2012-07" db="EMBL/GenBank/DDBJ databases">
        <title>The Genome Sequence of Actinomyces neuii subsp. anitratus BVS029A5.</title>
        <authorList>
            <consortium name="The Broad Institute Genome Sequencing Platform"/>
            <person name="Earl A."/>
            <person name="Ward D."/>
            <person name="Feldgarden M."/>
            <person name="Gevers D."/>
            <person name="Saerens B."/>
            <person name="Vaneechoutte M."/>
            <person name="Walker B."/>
            <person name="Young S.K."/>
            <person name="Zeng Q."/>
            <person name="Gargeya S."/>
            <person name="Fitzgerald M."/>
            <person name="Haas B."/>
            <person name="Abouelleil A."/>
            <person name="Alvarado L."/>
            <person name="Arachchi H.M."/>
            <person name="Berlin A."/>
            <person name="Chapman S.B."/>
            <person name="Goldberg J."/>
            <person name="Griggs A."/>
            <person name="Gujja S."/>
            <person name="Hansen M."/>
            <person name="Howarth C."/>
            <person name="Imamovic A."/>
            <person name="Larimer J."/>
            <person name="McCowen C."/>
            <person name="Montmayeur A."/>
            <person name="Murphy C."/>
            <person name="Neiman D."/>
            <person name="Pearson M."/>
            <person name="Priest M."/>
            <person name="Roberts A."/>
            <person name="Saif S."/>
            <person name="Shea T."/>
            <person name="Sisk P."/>
            <person name="Sykes S."/>
            <person name="Wortman J."/>
            <person name="Nusbaum C."/>
            <person name="Birren B."/>
        </authorList>
    </citation>
    <scope>NUCLEOTIDE SEQUENCE [LARGE SCALE GENOMIC DNA]</scope>
    <source>
        <strain evidence="9 10">BVS029A5</strain>
    </source>
</reference>
<feature type="active site" evidence="5">
    <location>
        <position position="119"/>
    </location>
</feature>
<dbReference type="PATRIC" id="fig|888439.3.peg.668"/>
<evidence type="ECO:0000256" key="1">
    <source>
        <dbReference type="ARBA" id="ARBA00007092"/>
    </source>
</evidence>
<organism evidence="9 10">
    <name type="scientific">Winkia neuii BV029A5</name>
    <dbReference type="NCBI Taxonomy" id="888439"/>
    <lineage>
        <taxon>Bacteria</taxon>
        <taxon>Bacillati</taxon>
        <taxon>Actinomycetota</taxon>
        <taxon>Actinomycetes</taxon>
        <taxon>Actinomycetales</taxon>
        <taxon>Actinomycetaceae</taxon>
        <taxon>Winkia</taxon>
    </lineage>
</organism>
<feature type="site" description="Transition state stabilizer" evidence="7">
    <location>
        <position position="158"/>
    </location>
</feature>
<feature type="site" description="Important for catalytic activity" evidence="7">
    <location>
        <position position="231"/>
    </location>
</feature>
<dbReference type="SUPFAM" id="SSF56219">
    <property type="entry name" value="DNase I-like"/>
    <property type="match status" value="1"/>
</dbReference>
<sequence>MLKVASVNVNGIRAAFRKGMEDWINQADPDVLLLQEVRAPEDIVSSLLGSQWEVFAVPCRIKGRAGVAIAVKAGAGVLSRRDFLYEDDLDVDSGRWAEVTLDTVGPDGSSRPFTVVSAYLHSGELDSPKQEQKMAYLQKVSERLPQLEGACVVAGDFNVVRSEYDIKNWKPNHNKRSGVLDSEIAFLDSWMNGERWTDLTRHHLGEGVQAPYTWWSFRGRAFDNDAGWRIDYQMVTDTALPLAGPTWVDRASQHDSRWSDHAPLVAEYNLSYR</sequence>
<feature type="binding site" evidence="6">
    <location>
        <position position="261"/>
    </location>
    <ligand>
        <name>Mg(2+)</name>
        <dbReference type="ChEBI" id="CHEBI:18420"/>
        <label>1</label>
    </ligand>
</feature>
<dbReference type="GO" id="GO:0046872">
    <property type="term" value="F:metal ion binding"/>
    <property type="evidence" value="ECO:0007669"/>
    <property type="project" value="UniProtKB-KW"/>
</dbReference>
<evidence type="ECO:0000256" key="7">
    <source>
        <dbReference type="PIRSR" id="PIRSR604808-3"/>
    </source>
</evidence>
<feature type="binding site" evidence="6">
    <location>
        <position position="158"/>
    </location>
    <ligand>
        <name>Mg(2+)</name>
        <dbReference type="ChEBI" id="CHEBI:18420"/>
        <label>1</label>
    </ligand>
</feature>
<proteinExistence type="inferred from homology"/>
<dbReference type="eggNOG" id="COG0708">
    <property type="taxonomic scope" value="Bacteria"/>
</dbReference>
<feature type="site" description="Interaction with DNA substrate" evidence="7">
    <location>
        <position position="261"/>
    </location>
</feature>
<feature type="binding site" evidence="6">
    <location>
        <position position="156"/>
    </location>
    <ligand>
        <name>Mg(2+)</name>
        <dbReference type="ChEBI" id="CHEBI:18420"/>
        <label>1</label>
    </ligand>
</feature>
<gene>
    <name evidence="9" type="ORF">HMPREF9240_00665</name>
</gene>
<protein>
    <submittedName>
        <fullName evidence="9">Exodeoxyribonuclease III (Xth)</fullName>
    </submittedName>
</protein>
<accession>K0YUI6</accession>
<dbReference type="InterPro" id="IPR037493">
    <property type="entry name" value="ExoIII-like"/>
</dbReference>
<dbReference type="Pfam" id="PF03372">
    <property type="entry name" value="Exo_endo_phos"/>
    <property type="match status" value="1"/>
</dbReference>
<keyword evidence="4 6" id="KW-0460">Magnesium</keyword>
<feature type="active site" description="Proton donor/acceptor" evidence="5">
    <location>
        <position position="156"/>
    </location>
</feature>
<feature type="binding site" evidence="6">
    <location>
        <position position="36"/>
    </location>
    <ligand>
        <name>Mg(2+)</name>
        <dbReference type="ChEBI" id="CHEBI:18420"/>
        <label>1</label>
    </ligand>
</feature>
<feature type="domain" description="Endonuclease/exonuclease/phosphatase" evidence="8">
    <location>
        <begin position="5"/>
        <end position="261"/>
    </location>
</feature>
<dbReference type="NCBIfam" id="TIGR00633">
    <property type="entry name" value="xth"/>
    <property type="match status" value="1"/>
</dbReference>
<evidence type="ECO:0000256" key="3">
    <source>
        <dbReference type="ARBA" id="ARBA00022801"/>
    </source>
</evidence>
<comment type="cofactor">
    <cofactor evidence="6">
        <name>Mg(2+)</name>
        <dbReference type="ChEBI" id="CHEBI:18420"/>
    </cofactor>
    <cofactor evidence="6">
        <name>Mn(2+)</name>
        <dbReference type="ChEBI" id="CHEBI:29035"/>
    </cofactor>
    <text evidence="6">Probably binds two magnesium or manganese ions per subunit.</text>
</comment>
<keyword evidence="3" id="KW-0378">Hydrolase</keyword>
<dbReference type="InterPro" id="IPR004808">
    <property type="entry name" value="AP_endonuc_1"/>
</dbReference>
<dbReference type="PANTHER" id="PTHR43250:SF2">
    <property type="entry name" value="EXODEOXYRIBONUCLEASE III"/>
    <property type="match status" value="1"/>
</dbReference>
<name>K0YUI6_9ACTO</name>